<dbReference type="Pfam" id="PF12774">
    <property type="entry name" value="AAA_6"/>
    <property type="match status" value="1"/>
</dbReference>
<keyword evidence="11 16" id="KW-0175">Coiled coil</keyword>
<evidence type="ECO:0000256" key="11">
    <source>
        <dbReference type="ARBA" id="ARBA00023054"/>
    </source>
</evidence>
<dbReference type="InterPro" id="IPR035699">
    <property type="entry name" value="AAA_6"/>
</dbReference>
<feature type="domain" description="Cytoplasmic dynein 2 heavy chain 1 AAA+ ATPase" evidence="21">
    <location>
        <begin position="1910"/>
        <end position="2004"/>
    </location>
</feature>
<feature type="domain" description="Dynein heavy chain linker" evidence="18">
    <location>
        <begin position="1143"/>
        <end position="1319"/>
    </location>
</feature>
<dbReference type="FunFam" id="1.10.8.710:FF:000006">
    <property type="entry name" value="cytoplasmic dynein 2 heavy chain 1"/>
    <property type="match status" value="1"/>
</dbReference>
<dbReference type="InterPro" id="IPR026983">
    <property type="entry name" value="DHC"/>
</dbReference>
<dbReference type="InterPro" id="IPR024317">
    <property type="entry name" value="Dynein_heavy_chain_D4_dom"/>
</dbReference>
<feature type="domain" description="Dynein heavy chain tail" evidence="17">
    <location>
        <begin position="58"/>
        <end position="463"/>
    </location>
</feature>
<sequence>MATSKMESRERAELFRNFLEPVSRDFSSLDGLALSGVVEVTETAQDAFDDLWRQGEFQPYPENRMKHLMEVTGGSLGRFIQRKLASLNLWQDPFHKVKEGVQLGVSICDKWVSTCEKLTEQFWKRDPIHPWKGSKFVPENLLCLSKRLQEVLTLRTIHEQLIRLLSSGEQQELKTKSAFSPFLGLDPLQYNPYTEPQWQAAVAQYEKAMAPAEQRVAGKLRSLFRSLEGNPHQLLREFERYKELVRRENVKKELVAERETLLGQLQVYLKSIKDDFGLRTSESKPPAGKNLPEVVNNIVWVRQLQAKVEQTSNVASALLQDLNGFGRFQREVGDLSDELRNWCQDQFDSWSREVQAAIEDKRNSISLQMSGRLMEFETRNNELVVHYSDRLVTLMREVRQLQALGYPVAAKIQHTAGIAQKFYKHGVILKQVAHFHNTIAEQMIPSQQNMMLQSALAFERIIKNPKGGSKDGGSGKVQVTWDNPQELETYIVKLQAAAERLTTENRRLRKWHYVLSDKVTQLMSIDLLRQQSRWKEGMQEIRGIFATLESQGYKSSDMKTWKMHWDRQLYKALEHQYQLGLEGLNENLPEIRVELTYRQHKLQFRPPFEEIRAKYYREMKKFISIPFHFRGIGDTGEPLIFPSIVERNAPGFALVYQKAEQLFKRLDQTKSVFKDWVAMGSADLDHLISEHLHGPSDWEQNFKALKIRAGTQRNCRGNEIKVDCISVSCTPVKAAIDDQIQRLFDALLFSLRRSVLDDVNTMNKFLDESMLVLAVRPQSVEEMGEASAQYEEIKRRKMMIIMMYQLIKLVFYLFFKYFILYYSLKVYSLVDKASEKHKLLRQVAGTNIEQLNEVPGKWGKFDLMVDGFEMMINEQLEVMKNSVYSRVEEFNAELEKFAARWNQFKPKPELVESGEKEACKKAVETIKEKKQEFEELDKTRASLISDCQHFQLDEPSFPLAEEMKADLDQLQVMWLLYEEFSVGMEGIEKEDWIVFRSKTYVFEDFLAQWAERLRADGGDVTVMTVRLTKDIEKYRQIIPILKYISSDVFTQEHWADMYRMLKMPRNTALDRLTFGHIVAASDHILANADALKELFNRAKGEVSIREALRELDVWGVGAVFSLTEYSDSQDRQIMLIKDWKDLVTQIQRKWVYLEPIFGRGALPKEQGRFKRLDDDFRSIMMDVSRDNRVLSLVGKAGLRNTLTTLLDQLQRCQKALNEFLEEKRSVFPRFYFIGDDDLLEILGQSTNPNVIQTHLKKLFAGIHSVEFDEGSKHIVAMKSLEGEVVPLKKSVAITPEVELWLGDLAVEMKETLQELLIKCLGCHRNGDAVDPSRFPSQILGLASQIQFTEQCEAAIRSNSLQNYLQELEAQMDGYTSTDLQDAGSNNDPSIHVLELKLKALILDIIHFIDVVKLLMDSHVTSLEEWLWQKQLRYYVDDRGQALMRMVDAEFQYTYEYQGDAHGYGGNPYGPAGTGKTESVKALGGLFGRQVLVFNCDEGIDVKSMGRIFIGLVKCGAWGCFDEFNRLEEAVLSAVSMQIKQYKLHLRAGSHLVDIDPNSGIFITLNPAGKGYGGRQKLPDNLKQLFRPVAMSRPDNEQIAEVILFSEGFKEGKSLGRKLVAIFNLSKELLTPQQHYDWGLRALKTVLRGSGNLLQIARKQAATNGKTDIDESKLLVQALRVNTLSKLTFADGARFDSLVKDLFPGVELKDIDYEHLENALREVCKDSDLVIMAAQIKKALELYEQLRQRMGVVIVGPSGSGKSTTWQILRAGLNKTGQVVKQYTMNPKAMPRTQIEVQRTSTVVMYSSWVILTWTLGSGRMGPTFSARQVVREPQEIQSWIVCDGDIDPEWIESLNSVLDDNRLLTMPSGERIQFGPNVNFLFETHDLSCASPATISRMGMIFMSDEDTEIKSLVQAWLSKQPEETRSHLHSWIEDYFYQALEWVMKQNDFVVDTSLVGVVMNGLSHLGGAETKAEFAVKLIRGLGGNLHTSTRVNFAKEVFHWVRESIPDSQRPLDTYYDTSSMSLMTYQMQEPEDLTAENFNKPDGLPVIRTPSIQRCLDYFEPWLRPDNRQPFILVGPDGCGKGMVLRYCFAQLRSTQVATIHCNAQTTPTNILQKLQQTCMVISTNTGRVYRPKDCETLVLYLKDLNLPKPDKWGTCPLIAFFQQVLTYNGFYDSNLEWVGLEGVQIVASMNAAHTVGRHQLTTRFTSIVRICTIGYADQDELQAIYSAYLIPVLHRSLQSHPVWGSASKVHQLASSMLEVFAQVTSRFSVDDHSHYLFTTRDLTQWVTSLLRYDLNAGSSEGSSDYLLEIWAYEACRLFRDRLVGEEMRNKFDNILQGTLQGEWNAGHVMQNLSTNYFVTWGAKSEGSVGGPLPPAGKPLGKLSASDLKEVIKKAKVTYAREGRELKLQIFREVLDHIAHVDRVLTQPGGSLLLAGRSGVGRRSAVTLVAHLHRTELFTPKLARNYSLKQFKVDLKTVMQMAGFEDQQVILLLEDHQFVEKQFLELINSLLSSGEVPGLYTPEELEPLLAPLRDKASEKGSGVPLSTTLLHIPKMLLGKTHKSKEKKDDVKEFYKSFLEIHRSCSAKDATPRQYMNFLTTYLSVYEKKRERVEQKQRHLQAGVAKLNEAKALVAELNSKAAKQSVLLEEKQKEADEALKKIQTSMENWRTFYRWLRKPRAQSVVSERLPERDPVITSTAGGDQSHIRGRFETDGNIDTSWVSMKSFLAKRSVKEDIAGFDARKITPSIRAPVEELLQKNKACFDPKNAKRASVVAAPLAVWVQANVKYSYALEKIEPLETEQNQLKKNLEKATNKISKLQKGLEMWIRKLQSTRNVLKS</sequence>
<evidence type="ECO:0000256" key="13">
    <source>
        <dbReference type="ARBA" id="ARBA00023175"/>
    </source>
</evidence>
<gene>
    <name evidence="23" type="ORF">BSL78_16786</name>
</gene>
<keyword evidence="7" id="KW-0677">Repeat</keyword>
<comment type="caution">
    <text evidence="23">The sequence shown here is derived from an EMBL/GenBank/DDBJ whole genome shotgun (WGS) entry which is preliminary data.</text>
</comment>
<keyword evidence="5" id="KW-0963">Cytoplasm</keyword>
<dbReference type="InterPro" id="IPR013594">
    <property type="entry name" value="Dynein_heavy_tail"/>
</dbReference>
<comment type="similarity">
    <text evidence="3">Belongs to the dynein heavy chain family.</text>
</comment>
<keyword evidence="10" id="KW-0243">Dynein</keyword>
<dbReference type="InterPro" id="IPR013602">
    <property type="entry name" value="Dynein_heavy_linker"/>
</dbReference>
<dbReference type="Pfam" id="PF08385">
    <property type="entry name" value="DHC_N1"/>
    <property type="match status" value="1"/>
</dbReference>
<dbReference type="Pfam" id="PF22597">
    <property type="entry name" value="DYN_lid"/>
    <property type="match status" value="1"/>
</dbReference>
<dbReference type="Gene3D" id="1.20.920.20">
    <property type="match status" value="1"/>
</dbReference>
<dbReference type="InterPro" id="IPR043157">
    <property type="entry name" value="Dynein_AAA1S"/>
</dbReference>
<dbReference type="GO" id="GO:0000235">
    <property type="term" value="C:astral microtubule"/>
    <property type="evidence" value="ECO:0007669"/>
    <property type="project" value="UniProtKB-ARBA"/>
</dbReference>
<dbReference type="SUPFAM" id="SSF52540">
    <property type="entry name" value="P-loop containing nucleoside triphosphate hydrolases"/>
    <property type="match status" value="4"/>
</dbReference>
<evidence type="ECO:0000256" key="5">
    <source>
        <dbReference type="ARBA" id="ARBA00022490"/>
    </source>
</evidence>
<evidence type="ECO:0000256" key="15">
    <source>
        <dbReference type="ARBA" id="ARBA00023273"/>
    </source>
</evidence>
<dbReference type="EMBL" id="MRZV01000651">
    <property type="protein sequence ID" value="PIK46337.1"/>
    <property type="molecule type" value="Genomic_DNA"/>
</dbReference>
<dbReference type="Proteomes" id="UP000230750">
    <property type="component" value="Unassembled WGS sequence"/>
</dbReference>
<evidence type="ECO:0000259" key="19">
    <source>
        <dbReference type="Pfam" id="PF12774"/>
    </source>
</evidence>
<evidence type="ECO:0000256" key="12">
    <source>
        <dbReference type="ARBA" id="ARBA00023069"/>
    </source>
</evidence>
<dbReference type="Gene3D" id="1.10.8.710">
    <property type="match status" value="1"/>
</dbReference>
<organism evidence="23 24">
    <name type="scientific">Stichopus japonicus</name>
    <name type="common">Sea cucumber</name>
    <dbReference type="NCBI Taxonomy" id="307972"/>
    <lineage>
        <taxon>Eukaryota</taxon>
        <taxon>Metazoa</taxon>
        <taxon>Echinodermata</taxon>
        <taxon>Eleutherozoa</taxon>
        <taxon>Echinozoa</taxon>
        <taxon>Holothuroidea</taxon>
        <taxon>Aspidochirotacea</taxon>
        <taxon>Aspidochirotida</taxon>
        <taxon>Stichopodidae</taxon>
        <taxon>Apostichopus</taxon>
    </lineage>
</organism>
<evidence type="ECO:0000256" key="9">
    <source>
        <dbReference type="ARBA" id="ARBA00022840"/>
    </source>
</evidence>
<evidence type="ECO:0000256" key="10">
    <source>
        <dbReference type="ARBA" id="ARBA00023017"/>
    </source>
</evidence>
<dbReference type="Gene3D" id="1.20.920.30">
    <property type="match status" value="1"/>
</dbReference>
<dbReference type="InterPro" id="IPR049400">
    <property type="entry name" value="DYNC2H1_AAA_dom"/>
</dbReference>
<proteinExistence type="inferred from homology"/>
<evidence type="ECO:0000313" key="23">
    <source>
        <dbReference type="EMBL" id="PIK46337.1"/>
    </source>
</evidence>
<feature type="coiled-coil region" evidence="16">
    <location>
        <begin position="2799"/>
        <end position="2833"/>
    </location>
</feature>
<keyword evidence="8" id="KW-0547">Nucleotide-binding</keyword>
<dbReference type="Pfam" id="PF12780">
    <property type="entry name" value="AAA_8"/>
    <property type="match status" value="1"/>
</dbReference>
<feature type="domain" description="Dynein 2 heavy chain 1 cytoplasmic ATPase lid" evidence="22">
    <location>
        <begin position="2240"/>
        <end position="2331"/>
    </location>
</feature>
<dbReference type="Gene3D" id="1.20.58.1120">
    <property type="match status" value="1"/>
</dbReference>
<dbReference type="Pfam" id="PF21264">
    <property type="entry name" value="DYNC2H1_AAA_dom"/>
    <property type="match status" value="1"/>
</dbReference>
<dbReference type="GO" id="GO:0008569">
    <property type="term" value="F:minus-end-directed microtubule motor activity"/>
    <property type="evidence" value="ECO:0007669"/>
    <property type="project" value="UniProtKB-ARBA"/>
</dbReference>
<dbReference type="InterPro" id="IPR042222">
    <property type="entry name" value="Dynein_2_N"/>
</dbReference>
<dbReference type="STRING" id="307972.A0A2G8KEA6"/>
<dbReference type="Pfam" id="PF08393">
    <property type="entry name" value="DHC_N2"/>
    <property type="match status" value="1"/>
</dbReference>
<dbReference type="InterPro" id="IPR027417">
    <property type="entry name" value="P-loop_NTPase"/>
</dbReference>
<evidence type="ECO:0000259" key="20">
    <source>
        <dbReference type="Pfam" id="PF12780"/>
    </source>
</evidence>
<dbReference type="PANTHER" id="PTHR46532">
    <property type="entry name" value="MALE FERTILITY FACTOR KL5"/>
    <property type="match status" value="1"/>
</dbReference>
<accession>A0A2G8KEA6</accession>
<dbReference type="FunFam" id="3.40.50.300:FF:000996">
    <property type="entry name" value="Cytoplasmic dynein heavy chain"/>
    <property type="match status" value="1"/>
</dbReference>
<dbReference type="FunFam" id="1.20.920.30:FF:000006">
    <property type="entry name" value="Cytoplasmic dynein 2 heavy chain 1"/>
    <property type="match status" value="1"/>
</dbReference>
<evidence type="ECO:0000256" key="4">
    <source>
        <dbReference type="ARBA" id="ARBA00022197"/>
    </source>
</evidence>
<dbReference type="InterPro" id="IPR042228">
    <property type="entry name" value="Dynein_linker_3"/>
</dbReference>
<keyword evidence="9" id="KW-0067">ATP-binding</keyword>
<dbReference type="GO" id="GO:0005858">
    <property type="term" value="C:axonemal dynein complex"/>
    <property type="evidence" value="ECO:0007669"/>
    <property type="project" value="TreeGrafter"/>
</dbReference>
<evidence type="ECO:0000259" key="21">
    <source>
        <dbReference type="Pfam" id="PF21264"/>
    </source>
</evidence>
<keyword evidence="6" id="KW-0493">Microtubule</keyword>
<evidence type="ECO:0000256" key="3">
    <source>
        <dbReference type="ARBA" id="ARBA00008887"/>
    </source>
</evidence>
<dbReference type="FunFam" id="3.20.180.20:FF:000002">
    <property type="entry name" value="Cytoplasmic dynein heavy chain 1"/>
    <property type="match status" value="1"/>
</dbReference>
<evidence type="ECO:0000259" key="17">
    <source>
        <dbReference type="Pfam" id="PF08385"/>
    </source>
</evidence>
<name>A0A2G8KEA6_STIJA</name>
<comment type="subcellular location">
    <subcellularLocation>
        <location evidence="1">Cell projection</location>
        <location evidence="1">Cilium</location>
    </subcellularLocation>
    <subcellularLocation>
        <location evidence="2">Cytoplasm</location>
        <location evidence="2">Cytoskeleton</location>
    </subcellularLocation>
</comment>
<protein>
    <recommendedName>
        <fullName evidence="4">Dynein heavy chain, cytoplasmic</fullName>
    </recommendedName>
</protein>
<reference evidence="23 24" key="1">
    <citation type="journal article" date="2017" name="PLoS Biol.">
        <title>The sea cucumber genome provides insights into morphological evolution and visceral regeneration.</title>
        <authorList>
            <person name="Zhang X."/>
            <person name="Sun L."/>
            <person name="Yuan J."/>
            <person name="Sun Y."/>
            <person name="Gao Y."/>
            <person name="Zhang L."/>
            <person name="Li S."/>
            <person name="Dai H."/>
            <person name="Hamel J.F."/>
            <person name="Liu C."/>
            <person name="Yu Y."/>
            <person name="Liu S."/>
            <person name="Lin W."/>
            <person name="Guo K."/>
            <person name="Jin S."/>
            <person name="Xu P."/>
            <person name="Storey K.B."/>
            <person name="Huan P."/>
            <person name="Zhang T."/>
            <person name="Zhou Y."/>
            <person name="Zhang J."/>
            <person name="Lin C."/>
            <person name="Li X."/>
            <person name="Xing L."/>
            <person name="Huo D."/>
            <person name="Sun M."/>
            <person name="Wang L."/>
            <person name="Mercier A."/>
            <person name="Li F."/>
            <person name="Yang H."/>
            <person name="Xiang J."/>
        </authorList>
    </citation>
    <scope>NUCLEOTIDE SEQUENCE [LARGE SCALE GENOMIC DNA]</scope>
    <source>
        <strain evidence="23">Shaxun</strain>
        <tissue evidence="23">Muscle</tissue>
    </source>
</reference>
<evidence type="ECO:0000256" key="14">
    <source>
        <dbReference type="ARBA" id="ARBA00023212"/>
    </source>
</evidence>
<dbReference type="Pfam" id="PF12775">
    <property type="entry name" value="AAA_7"/>
    <property type="match status" value="1"/>
</dbReference>
<evidence type="ECO:0000259" key="18">
    <source>
        <dbReference type="Pfam" id="PF08393"/>
    </source>
</evidence>
<keyword evidence="15" id="KW-0966">Cell projection</keyword>
<dbReference type="InterPro" id="IPR054354">
    <property type="entry name" value="DYNC2H1-like_lid"/>
</dbReference>
<evidence type="ECO:0000256" key="8">
    <source>
        <dbReference type="ARBA" id="ARBA00022741"/>
    </source>
</evidence>
<dbReference type="GO" id="GO:0051959">
    <property type="term" value="F:dynein light intermediate chain binding"/>
    <property type="evidence" value="ECO:0007669"/>
    <property type="project" value="InterPro"/>
</dbReference>
<evidence type="ECO:0000256" key="6">
    <source>
        <dbReference type="ARBA" id="ARBA00022701"/>
    </source>
</evidence>
<dbReference type="Gene3D" id="1.10.287.2610">
    <property type="match status" value="1"/>
</dbReference>
<keyword evidence="24" id="KW-1185">Reference proteome</keyword>
<feature type="domain" description="Dynein heavy chain hydrolytic ATP-binding dynein motor region" evidence="19">
    <location>
        <begin position="1461"/>
        <end position="1762"/>
    </location>
</feature>
<dbReference type="PANTHER" id="PTHR46532:SF15">
    <property type="entry name" value="CYTOPLASMIC DYNEIN 2 HEAVY CHAIN 1"/>
    <property type="match status" value="1"/>
</dbReference>
<evidence type="ECO:0000256" key="1">
    <source>
        <dbReference type="ARBA" id="ARBA00004138"/>
    </source>
</evidence>
<dbReference type="GO" id="GO:0005524">
    <property type="term" value="F:ATP binding"/>
    <property type="evidence" value="ECO:0007669"/>
    <property type="project" value="UniProtKB-KW"/>
</dbReference>
<dbReference type="GO" id="GO:1902850">
    <property type="term" value="P:microtubule cytoskeleton organization involved in mitosis"/>
    <property type="evidence" value="ECO:0007669"/>
    <property type="project" value="UniProtKB-ARBA"/>
</dbReference>
<evidence type="ECO:0000256" key="7">
    <source>
        <dbReference type="ARBA" id="ARBA00022737"/>
    </source>
</evidence>
<dbReference type="SMR" id="A0A2G8KEA6"/>
<keyword evidence="13" id="KW-0505">Motor protein</keyword>
<dbReference type="Gene3D" id="3.40.50.300">
    <property type="entry name" value="P-loop containing nucleotide triphosphate hydrolases"/>
    <property type="match status" value="3"/>
</dbReference>
<evidence type="ECO:0000313" key="24">
    <source>
        <dbReference type="Proteomes" id="UP000230750"/>
    </source>
</evidence>
<dbReference type="GO" id="GO:0005938">
    <property type="term" value="C:cell cortex"/>
    <property type="evidence" value="ECO:0007669"/>
    <property type="project" value="UniProtKB-ARBA"/>
</dbReference>
<evidence type="ECO:0000256" key="16">
    <source>
        <dbReference type="SAM" id="Coils"/>
    </source>
</evidence>
<keyword evidence="12" id="KW-0969">Cilium</keyword>
<dbReference type="Gene3D" id="3.20.180.20">
    <property type="entry name" value="Dynein heavy chain, N-terminal domain 2"/>
    <property type="match status" value="1"/>
</dbReference>
<evidence type="ECO:0000256" key="2">
    <source>
        <dbReference type="ARBA" id="ARBA00004245"/>
    </source>
</evidence>
<feature type="coiled-coil region" evidence="16">
    <location>
        <begin position="2613"/>
        <end position="2671"/>
    </location>
</feature>
<keyword evidence="14" id="KW-0206">Cytoskeleton</keyword>
<dbReference type="OrthoDB" id="10252139at2759"/>
<feature type="coiled-coil region" evidence="16">
    <location>
        <begin position="916"/>
        <end position="946"/>
    </location>
</feature>
<evidence type="ECO:0000259" key="22">
    <source>
        <dbReference type="Pfam" id="PF22597"/>
    </source>
</evidence>
<dbReference type="GO" id="GO:0000070">
    <property type="term" value="P:mitotic sister chromatid segregation"/>
    <property type="evidence" value="ECO:0007669"/>
    <property type="project" value="UniProtKB-ARBA"/>
</dbReference>
<dbReference type="Gene3D" id="1.20.140.100">
    <property type="entry name" value="Dynein heavy chain, N-terminal domain 2"/>
    <property type="match status" value="1"/>
</dbReference>
<dbReference type="FunFam" id="3.40.50.300:FF:000706">
    <property type="entry name" value="Cytoplasmic dynein 2 heavy chain 1"/>
    <property type="match status" value="1"/>
</dbReference>
<dbReference type="GO" id="GO:0030473">
    <property type="term" value="P:nuclear migration along microtubule"/>
    <property type="evidence" value="ECO:0007669"/>
    <property type="project" value="UniProtKB-ARBA"/>
</dbReference>
<feature type="domain" description="Dynein heavy chain AAA module D4" evidence="20">
    <location>
        <begin position="2410"/>
        <end position="2544"/>
    </location>
</feature>
<dbReference type="GO" id="GO:0045505">
    <property type="term" value="F:dynein intermediate chain binding"/>
    <property type="evidence" value="ECO:0007669"/>
    <property type="project" value="InterPro"/>
</dbReference>